<dbReference type="InterPro" id="IPR036890">
    <property type="entry name" value="HATPase_C_sf"/>
</dbReference>
<dbReference type="Pfam" id="PF13589">
    <property type="entry name" value="HATPase_c_3"/>
    <property type="match status" value="1"/>
</dbReference>
<dbReference type="eggNOG" id="COG0323">
    <property type="taxonomic scope" value="Bacteria"/>
</dbReference>
<dbReference type="STRING" id="316056.RPC_4308"/>
<accession>Q20YF5</accession>
<gene>
    <name evidence="1" type="ordered locus">RPC_4308</name>
</gene>
<dbReference type="KEGG" id="rpc:RPC_4308"/>
<dbReference type="AlphaFoldDB" id="Q20YF5"/>
<evidence type="ECO:0000313" key="1">
    <source>
        <dbReference type="EMBL" id="ABD89831.1"/>
    </source>
</evidence>
<organism evidence="1">
    <name type="scientific">Rhodopseudomonas palustris (strain BisB18)</name>
    <dbReference type="NCBI Taxonomy" id="316056"/>
    <lineage>
        <taxon>Bacteria</taxon>
        <taxon>Pseudomonadati</taxon>
        <taxon>Pseudomonadota</taxon>
        <taxon>Alphaproteobacteria</taxon>
        <taxon>Hyphomicrobiales</taxon>
        <taxon>Nitrobacteraceae</taxon>
        <taxon>Rhodopseudomonas</taxon>
    </lineage>
</organism>
<sequence length="702" mass="79532">MKISRLTVDKLGVKLYDRASAVIAELVSNSYDADATEVRISAPMGQYLASKAGGQIIDKGFEIIVQDNGLGMDPRGMQEFFLVVGSDRRLDAKRGDTSKLYGRKVMGRKGVGKLAPFGICKTLEVISSGGEKVVRRQAGGNTETGYLTSHILLDYDDIVGDDDGDYQPTVGSLDNSVQPSRGTTIKLSRFSYRRVPEIEHLSRQVAQRFGIRSDKWKVLLRDSTMTDGANGSEVSVGEFDINVMEGTRIEFMGPDGPTVSTVSADGYQARTPIGDLITSFNAGFSHDGRFYPVKGWVAYARESYRDDLMAGVRIYCRHKIAAQTALFNRGAGFHGEHSVRSYFIGELSCDWLDEYEDLIQTDRRDILWSHDLGQAFQEWGQSLVLEVGKRARDPMRKKTREVFREVGRVEERVNAAFPRPEQRDLREKATEIAEMLGKSLREDEVGDFDIVGPLVTLSIDLAPHISLERKLREAAEAENTPAAVIGSILRTAHLAELHSFGRIAYDRVRVIERLKSLKDDPKTVEEELQELIENAPWLINPEWAPITANQALRTLKIEFEEYYRLRTGQSITLRDFAETQKRPDFVAFAVGQQLEVVEIKRPFHKLMNDEMERINRYYTEMRDFLDDPGHAAFKKEFQDFRITLVCDGLSLSGMAKTAFEGITKEGRLEHVKWRDFLLRTEMSHKQFLEEAERQKRDAAQRD</sequence>
<dbReference type="SUPFAM" id="SSF55874">
    <property type="entry name" value="ATPase domain of HSP90 chaperone/DNA topoisomerase II/histidine kinase"/>
    <property type="match status" value="1"/>
</dbReference>
<dbReference type="Gene3D" id="3.30.565.10">
    <property type="entry name" value="Histidine kinase-like ATPase, C-terminal domain"/>
    <property type="match status" value="1"/>
</dbReference>
<name>Q20YF5_RHOPB</name>
<evidence type="ECO:0008006" key="2">
    <source>
        <dbReference type="Google" id="ProtNLM"/>
    </source>
</evidence>
<dbReference type="HOGENOM" id="CLU_026144_0_0_5"/>
<proteinExistence type="predicted"/>
<protein>
    <recommendedName>
        <fullName evidence="2">ATP-binding protein</fullName>
    </recommendedName>
</protein>
<reference evidence="1" key="1">
    <citation type="submission" date="2006-03" db="EMBL/GenBank/DDBJ databases">
        <title>Complete sequence of Rhodopseudomonas palustris BisB18.</title>
        <authorList>
            <consortium name="US DOE Joint Genome Institute"/>
            <person name="Copeland A."/>
            <person name="Lucas S."/>
            <person name="Lapidus A."/>
            <person name="Barry K."/>
            <person name="Detter J.C."/>
            <person name="Glavina del Rio T."/>
            <person name="Hammon N."/>
            <person name="Israni S."/>
            <person name="Dalin E."/>
            <person name="Tice H."/>
            <person name="Pitluck S."/>
            <person name="Chain P."/>
            <person name="Malfatti S."/>
            <person name="Shin M."/>
            <person name="Vergez L."/>
            <person name="Schmutz J."/>
            <person name="Larimer F."/>
            <person name="Land M."/>
            <person name="Hauser L."/>
            <person name="Pelletier D.A."/>
            <person name="Kyrpides N."/>
            <person name="Anderson I."/>
            <person name="Oda Y."/>
            <person name="Harwood C.S."/>
            <person name="Richardson P."/>
        </authorList>
    </citation>
    <scope>NUCLEOTIDE SEQUENCE [LARGE SCALE GENOMIC DNA]</scope>
    <source>
        <strain evidence="1">BisB18</strain>
    </source>
</reference>
<dbReference type="EMBL" id="CP000301">
    <property type="protein sequence ID" value="ABD89831.1"/>
    <property type="molecule type" value="Genomic_DNA"/>
</dbReference>
<dbReference type="REBASE" id="18971">
    <property type="entry name" value="RpaBORF4309P"/>
</dbReference>